<dbReference type="Proteomes" id="UP000194946">
    <property type="component" value="Unassembled WGS sequence"/>
</dbReference>
<dbReference type="RefSeq" id="WP_086631832.1">
    <property type="nucleotide sequence ID" value="NZ_JOPB01000002.1"/>
</dbReference>
<dbReference type="AlphaFoldDB" id="A0A251ZWJ4"/>
<accession>A0A251ZWJ4</accession>
<organism evidence="1 2">
    <name type="scientific">Commensalibacter intestini</name>
    <dbReference type="NCBI Taxonomy" id="479936"/>
    <lineage>
        <taxon>Bacteria</taxon>
        <taxon>Pseudomonadati</taxon>
        <taxon>Pseudomonadota</taxon>
        <taxon>Alphaproteobacteria</taxon>
        <taxon>Acetobacterales</taxon>
        <taxon>Acetobacteraceae</taxon>
    </lineage>
</organism>
<comment type="caution">
    <text evidence="1">The sequence shown here is derived from an EMBL/GenBank/DDBJ whole genome shotgun (WGS) entry which is preliminary data.</text>
</comment>
<proteinExistence type="predicted"/>
<dbReference type="EMBL" id="JOPB01000002">
    <property type="protein sequence ID" value="OUI79036.1"/>
    <property type="molecule type" value="Genomic_DNA"/>
</dbReference>
<protein>
    <recommendedName>
        <fullName evidence="3">DUF4435 domain-containing protein</fullName>
    </recommendedName>
</protein>
<sequence>MSEKDIRTVKDFCCDMTTILSTSRLLFQSTSIVTVLVEGKTDWIFFNHYYDVNKVRFIYAKGKEKIKEIYTTYCNSMIINQRYIYFCVDIDWDIVLKLELKKDFIYNVYHPDTIKPHFNDLEIFLINNINLRKLLNSFELMDIDQSWLLNILECTSRSIGKFRVADQMLRIKYGKEYKSNQLLSNLEMGKISKYLNQNTWVINEDLLKIEMKKEFQPEYWDYFLQYADTLNGEWIDGWVLSRGHDVTDIFLLFLKNKCDKGLNLNREGLEKQIQLVSESKCLLKTFLHYVLLQDGYHPIITQTS</sequence>
<evidence type="ECO:0000313" key="2">
    <source>
        <dbReference type="Proteomes" id="UP000194946"/>
    </source>
</evidence>
<reference evidence="2" key="1">
    <citation type="submission" date="2014-06" db="EMBL/GenBank/DDBJ databases">
        <authorList>
            <person name="Winans N.J."/>
            <person name="Newell P.D."/>
            <person name="Douglas A.E."/>
        </authorList>
    </citation>
    <scope>NUCLEOTIDE SEQUENCE [LARGE SCALE GENOMIC DNA]</scope>
    <source>
        <strain evidence="2">DmL_052</strain>
    </source>
</reference>
<name>A0A251ZWJ4_9PROT</name>
<gene>
    <name evidence="1" type="ORF">HK18_03740</name>
</gene>
<evidence type="ECO:0008006" key="3">
    <source>
        <dbReference type="Google" id="ProtNLM"/>
    </source>
</evidence>
<evidence type="ECO:0000313" key="1">
    <source>
        <dbReference type="EMBL" id="OUI79036.1"/>
    </source>
</evidence>
<keyword evidence="2" id="KW-1185">Reference proteome</keyword>